<comment type="caution">
    <text evidence="2">The sequence shown here is derived from an EMBL/GenBank/DDBJ whole genome shotgun (WGS) entry which is preliminary data.</text>
</comment>
<feature type="transmembrane region" description="Helical" evidence="1">
    <location>
        <begin position="53"/>
        <end position="79"/>
    </location>
</feature>
<protein>
    <submittedName>
        <fullName evidence="2">Uncharacterized protein</fullName>
    </submittedName>
</protein>
<keyword evidence="1" id="KW-1133">Transmembrane helix</keyword>
<dbReference type="EMBL" id="JAAOAQ010000123">
    <property type="protein sequence ID" value="KAF5566060.1"/>
    <property type="molecule type" value="Genomic_DNA"/>
</dbReference>
<keyword evidence="1" id="KW-0472">Membrane</keyword>
<keyword evidence="3" id="KW-1185">Reference proteome</keyword>
<evidence type="ECO:0000313" key="2">
    <source>
        <dbReference type="EMBL" id="KAF5566060.1"/>
    </source>
</evidence>
<proteinExistence type="predicted"/>
<keyword evidence="1" id="KW-0812">Transmembrane</keyword>
<dbReference type="OrthoDB" id="5101085at2759"/>
<accession>A0A8H5K5P5</accession>
<reference evidence="2 3" key="1">
    <citation type="submission" date="2020-05" db="EMBL/GenBank/DDBJ databases">
        <title>Identification and distribution of gene clusters putatively required for synthesis of sphingolipid metabolism inhibitors in phylogenetically diverse species of the filamentous fungus Fusarium.</title>
        <authorList>
            <person name="Kim H.-S."/>
            <person name="Busman M."/>
            <person name="Brown D.W."/>
            <person name="Divon H."/>
            <person name="Uhlig S."/>
            <person name="Proctor R.H."/>
        </authorList>
    </citation>
    <scope>NUCLEOTIDE SEQUENCE [LARGE SCALE GENOMIC DNA]</scope>
    <source>
        <strain evidence="2 3">NRRL 13617</strain>
    </source>
</reference>
<sequence>MSPTREGRPLMAHPQDRLQSEIEALKAQYQSGDQHVSQNHSKSFWDFLSLRNFILVVAFTSIMLVAFVAITIIFATYIAPPLLELNDMMGVQTSEVKIHDVALRGPNSAWDPQGRRASPFASASRATLSLVLKVVHLRAGGVR</sequence>
<dbReference type="Proteomes" id="UP000582016">
    <property type="component" value="Unassembled WGS sequence"/>
</dbReference>
<evidence type="ECO:0000256" key="1">
    <source>
        <dbReference type="SAM" id="Phobius"/>
    </source>
</evidence>
<evidence type="ECO:0000313" key="3">
    <source>
        <dbReference type="Proteomes" id="UP000582016"/>
    </source>
</evidence>
<organism evidence="2 3">
    <name type="scientific">Fusarium phyllophilum</name>
    <dbReference type="NCBI Taxonomy" id="47803"/>
    <lineage>
        <taxon>Eukaryota</taxon>
        <taxon>Fungi</taxon>
        <taxon>Dikarya</taxon>
        <taxon>Ascomycota</taxon>
        <taxon>Pezizomycotina</taxon>
        <taxon>Sordariomycetes</taxon>
        <taxon>Hypocreomycetidae</taxon>
        <taxon>Hypocreales</taxon>
        <taxon>Nectriaceae</taxon>
        <taxon>Fusarium</taxon>
        <taxon>Fusarium fujikuroi species complex</taxon>
    </lineage>
</organism>
<dbReference type="AlphaFoldDB" id="A0A8H5K5P5"/>
<gene>
    <name evidence="2" type="ORF">FPHYL_3973</name>
</gene>
<name>A0A8H5K5P5_9HYPO</name>